<feature type="domain" description="UBC core" evidence="3">
    <location>
        <begin position="555"/>
        <end position="722"/>
    </location>
</feature>
<name>A0A6C0EC30_9ZZZZ</name>
<reference evidence="4" key="1">
    <citation type="journal article" date="2020" name="Nature">
        <title>Giant virus diversity and host interactions through global metagenomics.</title>
        <authorList>
            <person name="Schulz F."/>
            <person name="Roux S."/>
            <person name="Paez-Espino D."/>
            <person name="Jungbluth S."/>
            <person name="Walsh D.A."/>
            <person name="Denef V.J."/>
            <person name="McMahon K.D."/>
            <person name="Konstantinidis K.T."/>
            <person name="Eloe-Fadrosh E.A."/>
            <person name="Kyrpides N.C."/>
            <person name="Woyke T."/>
        </authorList>
    </citation>
    <scope>NUCLEOTIDE SEQUENCE</scope>
    <source>
        <strain evidence="4">GVMAG-M-3300023179-2</strain>
    </source>
</reference>
<dbReference type="PANTHER" id="PTHR46116:SF39">
    <property type="entry name" value="BACULOVIRAL IAP REPEAT-CONTAINING PROTEIN 6"/>
    <property type="match status" value="1"/>
</dbReference>
<dbReference type="InterPro" id="IPR000608">
    <property type="entry name" value="UBC"/>
</dbReference>
<evidence type="ECO:0000259" key="3">
    <source>
        <dbReference type="PROSITE" id="PS50127"/>
    </source>
</evidence>
<dbReference type="PROSITE" id="PS50127">
    <property type="entry name" value="UBC_2"/>
    <property type="match status" value="1"/>
</dbReference>
<dbReference type="SMART" id="SM00212">
    <property type="entry name" value="UBCc"/>
    <property type="match status" value="1"/>
</dbReference>
<evidence type="ECO:0000256" key="1">
    <source>
        <dbReference type="ARBA" id="ARBA00022679"/>
    </source>
</evidence>
<dbReference type="SUPFAM" id="SSF54495">
    <property type="entry name" value="UBC-like"/>
    <property type="match status" value="2"/>
</dbReference>
<dbReference type="InterPro" id="IPR016135">
    <property type="entry name" value="UBQ-conjugating_enzyme/RWD"/>
</dbReference>
<organism evidence="4">
    <name type="scientific">viral metagenome</name>
    <dbReference type="NCBI Taxonomy" id="1070528"/>
    <lineage>
        <taxon>unclassified sequences</taxon>
        <taxon>metagenomes</taxon>
        <taxon>organismal metagenomes</taxon>
    </lineage>
</organism>
<dbReference type="PANTHER" id="PTHR46116">
    <property type="entry name" value="(E3-INDEPENDENT) E2 UBIQUITIN-CONJUGATING ENZYME"/>
    <property type="match status" value="1"/>
</dbReference>
<protein>
    <recommendedName>
        <fullName evidence="3">UBC core domain-containing protein</fullName>
    </recommendedName>
</protein>
<dbReference type="AlphaFoldDB" id="A0A6C0EC30"/>
<dbReference type="GO" id="GO:0016740">
    <property type="term" value="F:transferase activity"/>
    <property type="evidence" value="ECO:0007669"/>
    <property type="project" value="UniProtKB-KW"/>
</dbReference>
<proteinExistence type="predicted"/>
<accession>A0A6C0EC30</accession>
<keyword evidence="2" id="KW-0833">Ubl conjugation pathway</keyword>
<keyword evidence="1" id="KW-0808">Transferase</keyword>
<dbReference type="EMBL" id="MN739801">
    <property type="protein sequence ID" value="QHT26716.1"/>
    <property type="molecule type" value="Genomic_DNA"/>
</dbReference>
<dbReference type="CDD" id="cd23810">
    <property type="entry name" value="UBCc_BIRC6"/>
    <property type="match status" value="1"/>
</dbReference>
<evidence type="ECO:0000256" key="2">
    <source>
        <dbReference type="ARBA" id="ARBA00022786"/>
    </source>
</evidence>
<sequence length="777" mass="91474">MDLNLQMNEFKNIIENFNNIKLLNYNQIINDMVIYLNILINENQQSANAESISNNIYFQFKLITDFNAYCYFDQSKQLIIDDTINSQNKLIIKNIINNFNLSIIFKIKSPIIIINNILEIINKYKIINTNHFIISDTFNIFQEIQEYTKFKINYIELEKSLNKYKTNTPNNLLFSSLQINKLIIKEIQTINNNRNYEHYITVNYSDPYIITVRLIFGKETNIGIILNNINNNLHYNYIEFNLILDAISYPFTPPKIYYIKPKIKNELLIGLLDLNILKNQHWKSNITLEYLIINIANQFETIGYKYIITNFTININDIAINDLNNYIMQLLNIIKYDNINKIKLEIAIPKIDTSNNPKYWKSGTGYSSNNATTWDINSYITSQKNKNEEIITILHNIYNLINNNKEIYTDEDIINILLLFLTNQINQINLLEIEKYEKLYVHIFLLLDIIIDKNLNNNFINETSNKLKQFFDEFDNLLNNSINTSSNMILIHGIAKKYYYKNLEISNISDNKSNQNIINNISDYINIMKNLQFNKFELSSQHRFYNKKNIKLEQKTLIRILSEISGFKTELPLNWESSVWIRISKDNCNILSFLISGPKDTPYENGLFEFHAYFPADYPNTVPEVLINTTGNNHFRFNPNLYKCGKVCLSLLNTWNGNDGEKWNKNTSTFLQVLISIQSLILVDQPYFNEPGYERDINTDKGKKKSDLYNEEIHPNTIKLAMIDIINNPPSGFEEIIANHFKFKKDEILCTILKWEENASKFKNDINKYRLEFESII</sequence>
<dbReference type="Gene3D" id="3.10.110.10">
    <property type="entry name" value="Ubiquitin Conjugating Enzyme"/>
    <property type="match status" value="2"/>
</dbReference>
<dbReference type="Pfam" id="PF00179">
    <property type="entry name" value="UQ_con"/>
    <property type="match status" value="1"/>
</dbReference>
<evidence type="ECO:0000313" key="4">
    <source>
        <dbReference type="EMBL" id="QHT26716.1"/>
    </source>
</evidence>